<keyword evidence="3" id="KW-1185">Reference proteome</keyword>
<feature type="transmembrane region" description="Helical" evidence="1">
    <location>
        <begin position="53"/>
        <end position="71"/>
    </location>
</feature>
<gene>
    <name evidence="2" type="ORF">Pla22_22960</name>
</gene>
<proteinExistence type="predicted"/>
<dbReference type="Proteomes" id="UP000316598">
    <property type="component" value="Unassembled WGS sequence"/>
</dbReference>
<accession>A0A5C5WVG4</accession>
<organism evidence="2 3">
    <name type="scientific">Rubripirellula amarantea</name>
    <dbReference type="NCBI Taxonomy" id="2527999"/>
    <lineage>
        <taxon>Bacteria</taxon>
        <taxon>Pseudomonadati</taxon>
        <taxon>Planctomycetota</taxon>
        <taxon>Planctomycetia</taxon>
        <taxon>Pirellulales</taxon>
        <taxon>Pirellulaceae</taxon>
        <taxon>Rubripirellula</taxon>
    </lineage>
</organism>
<reference evidence="2 3" key="1">
    <citation type="submission" date="2019-02" db="EMBL/GenBank/DDBJ databases">
        <title>Deep-cultivation of Planctomycetes and their phenomic and genomic characterization uncovers novel biology.</title>
        <authorList>
            <person name="Wiegand S."/>
            <person name="Jogler M."/>
            <person name="Boedeker C."/>
            <person name="Pinto D."/>
            <person name="Vollmers J."/>
            <person name="Rivas-Marin E."/>
            <person name="Kohn T."/>
            <person name="Peeters S.H."/>
            <person name="Heuer A."/>
            <person name="Rast P."/>
            <person name="Oberbeckmann S."/>
            <person name="Bunk B."/>
            <person name="Jeske O."/>
            <person name="Meyerdierks A."/>
            <person name="Storesund J.E."/>
            <person name="Kallscheuer N."/>
            <person name="Luecker S."/>
            <person name="Lage O.M."/>
            <person name="Pohl T."/>
            <person name="Merkel B.J."/>
            <person name="Hornburger P."/>
            <person name="Mueller R.-W."/>
            <person name="Bruemmer F."/>
            <person name="Labrenz M."/>
            <person name="Spormann A.M."/>
            <person name="Op Den Camp H."/>
            <person name="Overmann J."/>
            <person name="Amann R."/>
            <person name="Jetten M.S.M."/>
            <person name="Mascher T."/>
            <person name="Medema M.H."/>
            <person name="Devos D.P."/>
            <person name="Kaster A.-K."/>
            <person name="Ovreas L."/>
            <person name="Rohde M."/>
            <person name="Galperin M.Y."/>
            <person name="Jogler C."/>
        </authorList>
    </citation>
    <scope>NUCLEOTIDE SEQUENCE [LARGE SCALE GENOMIC DNA]</scope>
    <source>
        <strain evidence="2 3">Pla22</strain>
    </source>
</reference>
<keyword evidence="1" id="KW-0812">Transmembrane</keyword>
<comment type="caution">
    <text evidence="2">The sequence shown here is derived from an EMBL/GenBank/DDBJ whole genome shotgun (WGS) entry which is preliminary data.</text>
</comment>
<dbReference type="EMBL" id="SJPI01000001">
    <property type="protein sequence ID" value="TWT54646.1"/>
    <property type="molecule type" value="Genomic_DNA"/>
</dbReference>
<feature type="transmembrane region" description="Helical" evidence="1">
    <location>
        <begin position="29"/>
        <end position="47"/>
    </location>
</feature>
<protein>
    <submittedName>
        <fullName evidence="2">Uncharacterized protein</fullName>
    </submittedName>
</protein>
<sequence length="166" mass="18409">MSTSTNNPVQVQANEPDAHLVARHFRTGVRLLLSLSLIATIVCLFFLQEAAYLAAIPIPLLYAVLAFTNYLEMRSRASQLRPSKSSGIGREEIEVDIETVGVVTLLKVFGVLAIGSFIVAASFFDWKMVGIGATALFFLVILIQMPFLPLYFSEAERDELRKVRKS</sequence>
<dbReference type="RefSeq" id="WP_242631936.1">
    <property type="nucleotide sequence ID" value="NZ_SJPI01000001.1"/>
</dbReference>
<evidence type="ECO:0000313" key="2">
    <source>
        <dbReference type="EMBL" id="TWT54646.1"/>
    </source>
</evidence>
<name>A0A5C5WVG4_9BACT</name>
<evidence type="ECO:0000256" key="1">
    <source>
        <dbReference type="SAM" id="Phobius"/>
    </source>
</evidence>
<keyword evidence="1" id="KW-1133">Transmembrane helix</keyword>
<feature type="transmembrane region" description="Helical" evidence="1">
    <location>
        <begin position="100"/>
        <end position="124"/>
    </location>
</feature>
<dbReference type="AlphaFoldDB" id="A0A5C5WVG4"/>
<evidence type="ECO:0000313" key="3">
    <source>
        <dbReference type="Proteomes" id="UP000316598"/>
    </source>
</evidence>
<feature type="transmembrane region" description="Helical" evidence="1">
    <location>
        <begin position="130"/>
        <end position="152"/>
    </location>
</feature>
<keyword evidence="1" id="KW-0472">Membrane</keyword>